<dbReference type="SUPFAM" id="SSF55021">
    <property type="entry name" value="ACT-like"/>
    <property type="match status" value="2"/>
</dbReference>
<gene>
    <name evidence="1" type="ORF">PZE19_05510</name>
</gene>
<dbReference type="RefSeq" id="WP_277859570.1">
    <property type="nucleotide sequence ID" value="NZ_JARRAG010000001.1"/>
</dbReference>
<organism evidence="1 2">
    <name type="scientific">Paludisphaera mucosa</name>
    <dbReference type="NCBI Taxonomy" id="3030827"/>
    <lineage>
        <taxon>Bacteria</taxon>
        <taxon>Pseudomonadati</taxon>
        <taxon>Planctomycetota</taxon>
        <taxon>Planctomycetia</taxon>
        <taxon>Isosphaerales</taxon>
        <taxon>Isosphaeraceae</taxon>
        <taxon>Paludisphaera</taxon>
    </lineage>
</organism>
<comment type="caution">
    <text evidence="1">The sequence shown here is derived from an EMBL/GenBank/DDBJ whole genome shotgun (WGS) entry which is preliminary data.</text>
</comment>
<dbReference type="InterPro" id="IPR050990">
    <property type="entry name" value="UPF0237/GcvR_regulator"/>
</dbReference>
<dbReference type="Gene3D" id="3.30.70.260">
    <property type="match status" value="2"/>
</dbReference>
<dbReference type="PIRSF" id="PIRSF028103">
    <property type="entry name" value="GcvR"/>
    <property type="match status" value="1"/>
</dbReference>
<sequence>MSENFVLTVTGPDRIGIVEEVTRLVLVRGGNVETSRMARLGGQFAVLMLVSTPEGKGDGIDADFEGLAGRGYKVAVGHADSDAESHVGWAPFHIQVDGADHEGIIHEIASLLARHGISIEEMDSESAPAPTSAAPLFAMRALVLVPPDADDAWTAGIEEIGYRMNLEIDVEPVADDEPSED</sequence>
<evidence type="ECO:0000313" key="2">
    <source>
        <dbReference type="Proteomes" id="UP001216907"/>
    </source>
</evidence>
<name>A0ABT6F6L1_9BACT</name>
<reference evidence="1 2" key="1">
    <citation type="submission" date="2023-03" db="EMBL/GenBank/DDBJ databases">
        <title>Paludisphaera mucosa sp. nov. a novel planctomycete from northern fen.</title>
        <authorList>
            <person name="Ivanova A."/>
        </authorList>
    </citation>
    <scope>NUCLEOTIDE SEQUENCE [LARGE SCALE GENOMIC DNA]</scope>
    <source>
        <strain evidence="1 2">Pla2</strain>
    </source>
</reference>
<accession>A0ABT6F6L1</accession>
<dbReference type="EMBL" id="JARRAG010000001">
    <property type="protein sequence ID" value="MDG3003216.1"/>
    <property type="molecule type" value="Genomic_DNA"/>
</dbReference>
<dbReference type="Pfam" id="PF13740">
    <property type="entry name" value="ACT_6"/>
    <property type="match status" value="1"/>
</dbReference>
<keyword evidence="2" id="KW-1185">Reference proteome</keyword>
<proteinExistence type="predicted"/>
<protein>
    <submittedName>
        <fullName evidence="1">ACT domain-containing protein</fullName>
    </submittedName>
</protein>
<dbReference type="Proteomes" id="UP001216907">
    <property type="component" value="Unassembled WGS sequence"/>
</dbReference>
<dbReference type="InterPro" id="IPR016867">
    <property type="entry name" value="GcvR"/>
</dbReference>
<dbReference type="PANTHER" id="PTHR34875">
    <property type="entry name" value="UPF0237 PROTEIN MJ1558"/>
    <property type="match status" value="1"/>
</dbReference>
<dbReference type="InterPro" id="IPR045865">
    <property type="entry name" value="ACT-like_dom_sf"/>
</dbReference>
<dbReference type="PANTHER" id="PTHR34875:SF6">
    <property type="entry name" value="UPF0237 PROTEIN MJ1558"/>
    <property type="match status" value="1"/>
</dbReference>
<evidence type="ECO:0000313" key="1">
    <source>
        <dbReference type="EMBL" id="MDG3003216.1"/>
    </source>
</evidence>